<dbReference type="SUPFAM" id="SSF52096">
    <property type="entry name" value="ClpP/crotonase"/>
    <property type="match status" value="1"/>
</dbReference>
<reference evidence="1" key="1">
    <citation type="journal article" date="2015" name="BMC Genomics">
        <title>Genome mining reveals unlocked bioactive potential of marine Gram-negative bacteria.</title>
        <authorList>
            <person name="Machado H."/>
            <person name="Sonnenschein E.C."/>
            <person name="Melchiorsen J."/>
            <person name="Gram L."/>
        </authorList>
    </citation>
    <scope>NUCLEOTIDE SEQUENCE</scope>
    <source>
        <strain evidence="1">S2052</strain>
    </source>
</reference>
<organism evidence="1">
    <name type="scientific">Vibrio coralliilyticus</name>
    <dbReference type="NCBI Taxonomy" id="190893"/>
    <lineage>
        <taxon>Bacteria</taxon>
        <taxon>Pseudomonadati</taxon>
        <taxon>Pseudomonadota</taxon>
        <taxon>Gammaproteobacteria</taxon>
        <taxon>Vibrionales</taxon>
        <taxon>Vibrionaceae</taxon>
        <taxon>Vibrio</taxon>
    </lineage>
</organism>
<proteinExistence type="predicted"/>
<dbReference type="InterPro" id="IPR029045">
    <property type="entry name" value="ClpP/crotonase-like_dom_sf"/>
</dbReference>
<dbReference type="AlphaFoldDB" id="A0A837GCS9"/>
<sequence>MNIKLLTLLTVPMVTVAGVSSDSMFKSLVKDKPKADYVFSAQERAELLAERLPILSSMQLTYEGQTYSKIKYADEYGRDTLVQLESVSGKTVTLMIDDMSDADARCLIYSDKNELDSFDCGPKKIAVSSNKSLVESQTQLGMKTLRLEYHQEALEYLTMIGSTILTPIVTPAEVKIKTSFAFDDFYNDAVCGGHCQQRIESTLGVTTFTQLQSIVDQYQGTPMTMVFDSHIGGSADDDINMYTGLLIKDNNMNTLVTENGSVFSGGTDLFAAGNKRTLERASDVGRIEMAQQIGVHSWFDDDLKKSAKQIPYTDESHRKQATYFTRVMGDKGIDFYLFTLDSAPAQGAHWITKYESDKYDFINEIIDQP</sequence>
<dbReference type="RefSeq" id="WP_019276073.1">
    <property type="nucleotide sequence ID" value="NZ_CP063051.1"/>
</dbReference>
<comment type="caution">
    <text evidence="1">The sequence shown here is derived from an EMBL/GenBank/DDBJ whole genome shotgun (WGS) entry which is preliminary data.</text>
</comment>
<gene>
    <name evidence="1" type="ORF">TW71_00220</name>
</gene>
<accession>A0A837GCS9</accession>
<dbReference type="EMBL" id="JXXR01000001">
    <property type="protein sequence ID" value="KJY77500.1"/>
    <property type="molecule type" value="Genomic_DNA"/>
</dbReference>
<evidence type="ECO:0000313" key="1">
    <source>
        <dbReference type="EMBL" id="KJY77500.1"/>
    </source>
</evidence>
<name>A0A837GCS9_9VIBR</name>
<protein>
    <submittedName>
        <fullName evidence="1">Uncharacterized protein</fullName>
    </submittedName>
</protein>